<dbReference type="Proteomes" id="UP001202328">
    <property type="component" value="Unassembled WGS sequence"/>
</dbReference>
<evidence type="ECO:0000313" key="1">
    <source>
        <dbReference type="EMBL" id="KAI3863987.1"/>
    </source>
</evidence>
<comment type="caution">
    <text evidence="1">The sequence shown here is derived from an EMBL/GenBank/DDBJ whole genome shotgun (WGS) entry which is preliminary data.</text>
</comment>
<proteinExistence type="predicted"/>
<dbReference type="EMBL" id="JAJJMB010014022">
    <property type="protein sequence ID" value="KAI3863987.1"/>
    <property type="molecule type" value="Genomic_DNA"/>
</dbReference>
<feature type="non-terminal residue" evidence="1">
    <location>
        <position position="1"/>
    </location>
</feature>
<accession>A0AAD4S7J5</accession>
<reference evidence="1" key="1">
    <citation type="submission" date="2022-04" db="EMBL/GenBank/DDBJ databases">
        <title>A functionally conserved STORR gene fusion in Papaver species that diverged 16.8 million years ago.</title>
        <authorList>
            <person name="Catania T."/>
        </authorList>
    </citation>
    <scope>NUCLEOTIDE SEQUENCE</scope>
    <source>
        <strain evidence="1">S-188037</strain>
    </source>
</reference>
<protein>
    <submittedName>
        <fullName evidence="1">Uncharacterized protein</fullName>
    </submittedName>
</protein>
<sequence length="53" mass="6770">YWFLEHSNYHPKREGFEYSTPRFTRWHQLEFCNKLTIEKKDKDRKMVFPEDFI</sequence>
<dbReference type="AlphaFoldDB" id="A0AAD4S7J5"/>
<feature type="non-terminal residue" evidence="1">
    <location>
        <position position="53"/>
    </location>
</feature>
<keyword evidence="2" id="KW-1185">Reference proteome</keyword>
<gene>
    <name evidence="1" type="ORF">MKW98_031579</name>
</gene>
<evidence type="ECO:0000313" key="2">
    <source>
        <dbReference type="Proteomes" id="UP001202328"/>
    </source>
</evidence>
<name>A0AAD4S7J5_9MAGN</name>
<organism evidence="1 2">
    <name type="scientific">Papaver atlanticum</name>
    <dbReference type="NCBI Taxonomy" id="357466"/>
    <lineage>
        <taxon>Eukaryota</taxon>
        <taxon>Viridiplantae</taxon>
        <taxon>Streptophyta</taxon>
        <taxon>Embryophyta</taxon>
        <taxon>Tracheophyta</taxon>
        <taxon>Spermatophyta</taxon>
        <taxon>Magnoliopsida</taxon>
        <taxon>Ranunculales</taxon>
        <taxon>Papaveraceae</taxon>
        <taxon>Papaveroideae</taxon>
        <taxon>Papaver</taxon>
    </lineage>
</organism>